<accession>A0A6C0EN57</accession>
<reference evidence="1" key="1">
    <citation type="journal article" date="2020" name="Nature">
        <title>Giant virus diversity and host interactions through global metagenomics.</title>
        <authorList>
            <person name="Schulz F."/>
            <person name="Roux S."/>
            <person name="Paez-Espino D."/>
            <person name="Jungbluth S."/>
            <person name="Walsh D.A."/>
            <person name="Denef V.J."/>
            <person name="McMahon K.D."/>
            <person name="Konstantinidis K.T."/>
            <person name="Eloe-Fadrosh E.A."/>
            <person name="Kyrpides N.C."/>
            <person name="Woyke T."/>
        </authorList>
    </citation>
    <scope>NUCLEOTIDE SEQUENCE</scope>
    <source>
        <strain evidence="1">GVMAG-M-3300009151-35</strain>
    </source>
</reference>
<protein>
    <submittedName>
        <fullName evidence="1">Uncharacterized protein</fullName>
    </submittedName>
</protein>
<evidence type="ECO:0000313" key="1">
    <source>
        <dbReference type="EMBL" id="QHT30616.1"/>
    </source>
</evidence>
<organism evidence="1">
    <name type="scientific">viral metagenome</name>
    <dbReference type="NCBI Taxonomy" id="1070528"/>
    <lineage>
        <taxon>unclassified sequences</taxon>
        <taxon>metagenomes</taxon>
        <taxon>organismal metagenomes</taxon>
    </lineage>
</organism>
<dbReference type="EMBL" id="MN738903">
    <property type="protein sequence ID" value="QHT30616.1"/>
    <property type="molecule type" value="Genomic_DNA"/>
</dbReference>
<sequence length="187" mass="21873">MIYELYIIHYLIMKSNKIPCSNISTESYTGKEQSPKRFGLSAEGFDVNYEKEGYDNFIWSVQIRNGRKVWAKKCNMSKITHEVPLLTSLNQVINNDDIVNDNLTNDTAISISSETSEEVPIETPKEVKIEKKRTDYNIFIKYYLDKLKSENKDNTPHKILFQATTLEWNRLKKNPDELKILMDNIKK</sequence>
<proteinExistence type="predicted"/>
<dbReference type="AlphaFoldDB" id="A0A6C0EN57"/>
<name>A0A6C0EN57_9ZZZZ</name>